<dbReference type="OrthoDB" id="9767994at2"/>
<dbReference type="EMBL" id="FOZG01000003">
    <property type="protein sequence ID" value="SFS10844.1"/>
    <property type="molecule type" value="Genomic_DNA"/>
</dbReference>
<dbReference type="Gene3D" id="3.90.1170.50">
    <property type="entry name" value="Aldehyde oxidase/xanthine dehydrogenase, a/b hammerhead"/>
    <property type="match status" value="1"/>
</dbReference>
<dbReference type="InterPro" id="IPR012368">
    <property type="entry name" value="OxRdtase_Mopterin-bd_su_IorB"/>
</dbReference>
<dbReference type="AlphaFoldDB" id="A0A1I6M587"/>
<evidence type="ECO:0000259" key="1">
    <source>
        <dbReference type="SMART" id="SM01008"/>
    </source>
</evidence>
<keyword evidence="3" id="KW-1185">Reference proteome</keyword>
<dbReference type="PIRSF" id="PIRSF036389">
    <property type="entry name" value="IOR_B"/>
    <property type="match status" value="1"/>
</dbReference>
<feature type="domain" description="Aldehyde oxidase/xanthine dehydrogenase a/b hammerhead" evidence="1">
    <location>
        <begin position="234"/>
        <end position="335"/>
    </location>
</feature>
<dbReference type="PANTHER" id="PTHR47495">
    <property type="entry name" value="ALDEHYDE DEHYDROGENASE"/>
    <property type="match status" value="1"/>
</dbReference>
<organism evidence="2 3">
    <name type="scientific">Sphingomonas jatrophae</name>
    <dbReference type="NCBI Taxonomy" id="1166337"/>
    <lineage>
        <taxon>Bacteria</taxon>
        <taxon>Pseudomonadati</taxon>
        <taxon>Pseudomonadota</taxon>
        <taxon>Alphaproteobacteria</taxon>
        <taxon>Sphingomonadales</taxon>
        <taxon>Sphingomonadaceae</taxon>
        <taxon>Sphingomonas</taxon>
    </lineage>
</organism>
<dbReference type="SUPFAM" id="SSF54665">
    <property type="entry name" value="CO dehydrogenase molybdoprotein N-domain-like"/>
    <property type="match status" value="1"/>
</dbReference>
<name>A0A1I6M587_9SPHN</name>
<accession>A0A1I6M587</accession>
<evidence type="ECO:0000313" key="2">
    <source>
        <dbReference type="EMBL" id="SFS10844.1"/>
    </source>
</evidence>
<dbReference type="PROSITE" id="PS51318">
    <property type="entry name" value="TAT"/>
    <property type="match status" value="1"/>
</dbReference>
<dbReference type="GO" id="GO:0016491">
    <property type="term" value="F:oxidoreductase activity"/>
    <property type="evidence" value="ECO:0007669"/>
    <property type="project" value="InterPro"/>
</dbReference>
<reference evidence="2 3" key="1">
    <citation type="submission" date="2016-10" db="EMBL/GenBank/DDBJ databases">
        <authorList>
            <person name="de Groot N.N."/>
        </authorList>
    </citation>
    <scope>NUCLEOTIDE SEQUENCE [LARGE SCALE GENOMIC DNA]</scope>
    <source>
        <strain evidence="2 3">S5-249</strain>
    </source>
</reference>
<dbReference type="PANTHER" id="PTHR47495:SF2">
    <property type="entry name" value="ALDEHYDE DEHYDROGENASE"/>
    <property type="match status" value="1"/>
</dbReference>
<dbReference type="InterPro" id="IPR006311">
    <property type="entry name" value="TAT_signal"/>
</dbReference>
<proteinExistence type="predicted"/>
<sequence length="766" mass="82158">MKEDAVLGETAALNRRDLLVRGALVGGSFAIGFGPAAAQDNKGKVADTPAAAPGAVGAMGDPELTPWVLIAPDDTVVIRVASPEFGNGAMTQCVALVAEELECDWAKIRTEAASTNRDYVTYGGYSPIHPAAAFFGGRSTMGQRIKAMQQVGASARERLRIAAATRWGVAPGEVTIAKGVLTHAASSRSLRYGEVVADAAKVKLTAEPVIKKPAEWTFLGKASPSKITIPAIVDGSAQYGMDVRLPGMVYAALMQSPVHGGRLKSYNADKVKAMPGVLAVVTVDPDEPRGVAMMSAAPYGYSLTGTRAAVAVIAEHYWQAQKSLEALPVEWHDGPGARWATTQAIYDAAIAATGNDINARVEQAYGDVSAIDAPGAKLVKQTYLTPYCDQAPMEPLNGTALVTADRVEVWHPAQNSQQAFWVASDEAGIVPERVFFHQTLVGGAFGRRLESDDVRMVVAIAKRFPGRPVHTIWSREEMTRQGKYRPMVATKMTAALDPKTGLPTAAIARQASRGHYPRFADTAYFMGCIPNVRVDARELPLHVTPGPYRGPGYNSYTFFQETFIDECAHAAGIDPVEYRLRLLEKWPNPGWAKSLKEVAKQAGWGKKLPRGTAQGVAITGWGLNGQKTLGTCVAVVATVEVTRKGALTVKQLDAAFDTGKVMNRDEITNLIEGGLIFGLNMALNEEMTVKDGRMVEGNFDAYKILRMAEAPPIRVHFGGLSGADRYSEIGEPPVGTVGPAVGNAIFRATGKRLRRQPFLTQDLSWS</sequence>
<gene>
    <name evidence="2" type="ORF">SAMN05192580_3475</name>
</gene>
<evidence type="ECO:0000313" key="3">
    <source>
        <dbReference type="Proteomes" id="UP000198824"/>
    </source>
</evidence>
<dbReference type="SMART" id="SM01008">
    <property type="entry name" value="Ald_Xan_dh_C"/>
    <property type="match status" value="1"/>
</dbReference>
<protein>
    <submittedName>
        <fullName evidence="2">Isoquinoline 1-oxidoreductase, beta subunit</fullName>
    </submittedName>
</protein>
<dbReference type="InterPro" id="IPR036856">
    <property type="entry name" value="Ald_Oxase/Xan_DH_a/b_sf"/>
</dbReference>
<dbReference type="STRING" id="1166337.SAMN05192580_3475"/>
<dbReference type="Gene3D" id="3.30.365.10">
    <property type="entry name" value="Aldehyde oxidase/xanthine dehydrogenase, molybdopterin binding domain"/>
    <property type="match status" value="4"/>
</dbReference>
<dbReference type="Pfam" id="PF20256">
    <property type="entry name" value="MoCoBD_2"/>
    <property type="match status" value="2"/>
</dbReference>
<dbReference type="InterPro" id="IPR052516">
    <property type="entry name" value="N-heterocyclic_Hydroxylase"/>
</dbReference>
<dbReference type="Proteomes" id="UP000198824">
    <property type="component" value="Unassembled WGS sequence"/>
</dbReference>
<dbReference type="InterPro" id="IPR000674">
    <property type="entry name" value="Ald_Oxase/Xan_DH_a/b"/>
</dbReference>
<dbReference type="InterPro" id="IPR008274">
    <property type="entry name" value="AldOxase/xan_DH_MoCoBD1"/>
</dbReference>
<dbReference type="InterPro" id="IPR046867">
    <property type="entry name" value="AldOxase/xan_DH_MoCoBD2"/>
</dbReference>
<dbReference type="SUPFAM" id="SSF56003">
    <property type="entry name" value="Molybdenum cofactor-binding domain"/>
    <property type="match status" value="2"/>
</dbReference>
<dbReference type="Pfam" id="PF02738">
    <property type="entry name" value="MoCoBD_1"/>
    <property type="match status" value="1"/>
</dbReference>
<dbReference type="InterPro" id="IPR037165">
    <property type="entry name" value="AldOxase/xan_DH_Mopterin-bd_sf"/>
</dbReference>